<comment type="caution">
    <text evidence="1">The sequence shown here is derived from an EMBL/GenBank/DDBJ whole genome shotgun (WGS) entry which is preliminary data.</text>
</comment>
<sequence>MNSLKTLGALVAGVILLAAFYGAAFKNDSFSANIETDDGEGVRQVVHGDRGEFSLNRDGLKIKASWRGDYELSEDGEDIASLDKKLEISREEGGHSERAVFERDGDGVDRSYYLDGDKQGDTAETQEAIRGLLAAFLGASGVKAEERTAILLRRGGPDAVISEIGAVYGDHARQRYTAELTEQADLSGDQLRALLEALKAIDSDHDMRMALGAILENETITPDATPVILETAGRIESDYDLRRLIETIAEKPMSPEAVKLAIKMIGRIDNDHNLRRAAEALLEQDSLTPAMAAEIIDLAADRLDSDHDMRLLLGETAPYLAADGDAATAWVAALGAVDSDHDKRLALSDAANEEGLSDDVMRKLIEATEKIESDSDRRLALETFASRAKTTPALLEAYETAARGISSDSERDRALDAAGLED</sequence>
<reference evidence="1 2" key="1">
    <citation type="submission" date="2017-12" db="EMBL/GenBank/DDBJ databases">
        <authorList>
            <person name="Hurst M.R.H."/>
        </authorList>
    </citation>
    <scope>NUCLEOTIDE SEQUENCE [LARGE SCALE GENOMIC DNA]</scope>
    <source>
        <strain evidence="1 2">SY-3-19</strain>
    </source>
</reference>
<name>A0A2S7K660_9PROT</name>
<dbReference type="AlphaFoldDB" id="A0A2S7K660"/>
<dbReference type="EMBL" id="PJCH01000005">
    <property type="protein sequence ID" value="PQA88004.1"/>
    <property type="molecule type" value="Genomic_DNA"/>
</dbReference>
<proteinExistence type="predicted"/>
<dbReference type="Proteomes" id="UP000239504">
    <property type="component" value="Unassembled WGS sequence"/>
</dbReference>
<evidence type="ECO:0000313" key="1">
    <source>
        <dbReference type="EMBL" id="PQA88004.1"/>
    </source>
</evidence>
<keyword evidence="2" id="KW-1185">Reference proteome</keyword>
<dbReference type="OrthoDB" id="1112654at2"/>
<protein>
    <submittedName>
        <fullName evidence="1">Uncharacterized protein</fullName>
    </submittedName>
</protein>
<gene>
    <name evidence="1" type="ORF">CW354_06620</name>
</gene>
<dbReference type="RefSeq" id="WP_104829249.1">
    <property type="nucleotide sequence ID" value="NZ_PJCH01000005.1"/>
</dbReference>
<accession>A0A2S7K660</accession>
<evidence type="ECO:0000313" key="2">
    <source>
        <dbReference type="Proteomes" id="UP000239504"/>
    </source>
</evidence>
<organism evidence="1 2">
    <name type="scientific">Hyphococcus luteus</name>
    <dbReference type="NCBI Taxonomy" id="2058213"/>
    <lineage>
        <taxon>Bacteria</taxon>
        <taxon>Pseudomonadati</taxon>
        <taxon>Pseudomonadota</taxon>
        <taxon>Alphaproteobacteria</taxon>
        <taxon>Parvularculales</taxon>
        <taxon>Parvularculaceae</taxon>
        <taxon>Hyphococcus</taxon>
    </lineage>
</organism>